<evidence type="ECO:0000313" key="9">
    <source>
        <dbReference type="Proteomes" id="UP000268084"/>
    </source>
</evidence>
<dbReference type="Pfam" id="PF13732">
    <property type="entry name" value="DrrA1-3_C"/>
    <property type="match status" value="1"/>
</dbReference>
<keyword evidence="5 8" id="KW-0067">ATP-binding</keyword>
<dbReference type="PROSITE" id="PS00211">
    <property type="entry name" value="ABC_TRANSPORTER_1"/>
    <property type="match status" value="1"/>
</dbReference>
<organism evidence="8 9">
    <name type="scientific">Nakamurella antarctica</name>
    <dbReference type="NCBI Taxonomy" id="1902245"/>
    <lineage>
        <taxon>Bacteria</taxon>
        <taxon>Bacillati</taxon>
        <taxon>Actinomycetota</taxon>
        <taxon>Actinomycetes</taxon>
        <taxon>Nakamurellales</taxon>
        <taxon>Nakamurellaceae</taxon>
        <taxon>Nakamurella</taxon>
    </lineage>
</organism>
<dbReference type="PANTHER" id="PTHR42711:SF5">
    <property type="entry name" value="ABC TRANSPORTER ATP-BINDING PROTEIN NATA"/>
    <property type="match status" value="1"/>
</dbReference>
<dbReference type="GO" id="GO:0016887">
    <property type="term" value="F:ATP hydrolysis activity"/>
    <property type="evidence" value="ECO:0007669"/>
    <property type="project" value="InterPro"/>
</dbReference>
<dbReference type="AlphaFoldDB" id="A0A3G8ZYE6"/>
<evidence type="ECO:0000313" key="8">
    <source>
        <dbReference type="EMBL" id="AZI59364.1"/>
    </source>
</evidence>
<reference evidence="8 9" key="1">
    <citation type="submission" date="2018-11" db="EMBL/GenBank/DDBJ databases">
        <authorList>
            <person name="Da X."/>
        </authorList>
    </citation>
    <scope>NUCLEOTIDE SEQUENCE [LARGE SCALE GENOMIC DNA]</scope>
    <source>
        <strain evidence="8 9">S14-144</strain>
    </source>
</reference>
<feature type="domain" description="ABC transporter" evidence="7">
    <location>
        <begin position="6"/>
        <end position="233"/>
    </location>
</feature>
<evidence type="ECO:0000256" key="5">
    <source>
        <dbReference type="ARBA" id="ARBA00022840"/>
    </source>
</evidence>
<proteinExistence type="inferred from homology"/>
<dbReference type="InterPro" id="IPR025302">
    <property type="entry name" value="DrrA1/2-like_C"/>
</dbReference>
<dbReference type="InterPro" id="IPR027417">
    <property type="entry name" value="P-loop_NTPase"/>
</dbReference>
<keyword evidence="6" id="KW-0046">Antibiotic resistance</keyword>
<dbReference type="Gene3D" id="3.40.50.300">
    <property type="entry name" value="P-loop containing nucleotide triphosphate hydrolases"/>
    <property type="match status" value="1"/>
</dbReference>
<dbReference type="GO" id="GO:0046677">
    <property type="term" value="P:response to antibiotic"/>
    <property type="evidence" value="ECO:0007669"/>
    <property type="project" value="UniProtKB-KW"/>
</dbReference>
<dbReference type="PROSITE" id="PS50893">
    <property type="entry name" value="ABC_TRANSPORTER_2"/>
    <property type="match status" value="1"/>
</dbReference>
<reference evidence="8 9" key="2">
    <citation type="submission" date="2018-12" db="EMBL/GenBank/DDBJ databases">
        <title>Nakamurella antarcticus sp. nov., isolated from Antarctica South Shetland Islands soil.</title>
        <authorList>
            <person name="Peng F."/>
        </authorList>
    </citation>
    <scope>NUCLEOTIDE SEQUENCE [LARGE SCALE GENOMIC DNA]</scope>
    <source>
        <strain evidence="8 9">S14-144</strain>
    </source>
</reference>
<evidence type="ECO:0000259" key="7">
    <source>
        <dbReference type="PROSITE" id="PS50893"/>
    </source>
</evidence>
<name>A0A3G8ZYE6_9ACTN</name>
<dbReference type="GO" id="GO:0005886">
    <property type="term" value="C:plasma membrane"/>
    <property type="evidence" value="ECO:0007669"/>
    <property type="project" value="UniProtKB-SubCell"/>
</dbReference>
<keyword evidence="4" id="KW-0547">Nucleotide-binding</keyword>
<dbReference type="InterPro" id="IPR017871">
    <property type="entry name" value="ABC_transporter-like_CS"/>
</dbReference>
<dbReference type="EMBL" id="CP034170">
    <property type="protein sequence ID" value="AZI59364.1"/>
    <property type="molecule type" value="Genomic_DNA"/>
</dbReference>
<comment type="subcellular location">
    <subcellularLocation>
        <location evidence="1">Cell membrane</location>
        <topology evidence="1">Peripheral membrane protein</topology>
    </subcellularLocation>
</comment>
<dbReference type="Pfam" id="PF00005">
    <property type="entry name" value="ABC_tran"/>
    <property type="match status" value="1"/>
</dbReference>
<comment type="similarity">
    <text evidence="2">Belongs to the ABC transporter superfamily.</text>
</comment>
<dbReference type="PANTHER" id="PTHR42711">
    <property type="entry name" value="ABC TRANSPORTER ATP-BINDING PROTEIN"/>
    <property type="match status" value="1"/>
</dbReference>
<evidence type="ECO:0000256" key="1">
    <source>
        <dbReference type="ARBA" id="ARBA00004202"/>
    </source>
</evidence>
<evidence type="ECO:0000256" key="2">
    <source>
        <dbReference type="ARBA" id="ARBA00005417"/>
    </source>
</evidence>
<dbReference type="Proteomes" id="UP000268084">
    <property type="component" value="Chromosome"/>
</dbReference>
<evidence type="ECO:0000256" key="4">
    <source>
        <dbReference type="ARBA" id="ARBA00022741"/>
    </source>
</evidence>
<evidence type="ECO:0000256" key="6">
    <source>
        <dbReference type="ARBA" id="ARBA00023251"/>
    </source>
</evidence>
<dbReference type="OrthoDB" id="9804819at2"/>
<protein>
    <submittedName>
        <fullName evidence="8">ATP-binding cassette domain-containing protein</fullName>
    </submittedName>
</protein>
<evidence type="ECO:0000256" key="3">
    <source>
        <dbReference type="ARBA" id="ARBA00022448"/>
    </source>
</evidence>
<accession>A0A3G8ZYE6</accession>
<dbReference type="RefSeq" id="WP_124800268.1">
    <property type="nucleotide sequence ID" value="NZ_CP034170.1"/>
</dbReference>
<dbReference type="GO" id="GO:0005524">
    <property type="term" value="F:ATP binding"/>
    <property type="evidence" value="ECO:0007669"/>
    <property type="project" value="UniProtKB-KW"/>
</dbReference>
<dbReference type="InterPro" id="IPR003439">
    <property type="entry name" value="ABC_transporter-like_ATP-bd"/>
</dbReference>
<dbReference type="InterPro" id="IPR050763">
    <property type="entry name" value="ABC_transporter_ATP-binding"/>
</dbReference>
<dbReference type="SMART" id="SM00382">
    <property type="entry name" value="AAA"/>
    <property type="match status" value="1"/>
</dbReference>
<sequence length="309" mass="34490">MDEALVHIDRFRMDFGDNTVISDLSFDVRRGETFGFLGSNGSGKTTTIRALLGIYRPTSGTLHINGKPFSPENGSRLGYLPEERGLYKKEPVIDIMTYFGRLKGMDRNAAKAWSLSYLDRVALGDKSSLQLDKLSGGQQQKIQLGVTIMNDPELLILDEPTKGFDPVNRRLLMDIIADQKTAGATVVMITHQMEEVERLCDRVLLLKNGTTEAYGTVDEVQNRYGGRIVRLKYSGRIPPSPAYEISLVEQNYAELVLTTDVDESNILRQLLDAGVTVRGFEVTKVSLDDVFLRVYGDQNVAYQRELSGV</sequence>
<dbReference type="InterPro" id="IPR003593">
    <property type="entry name" value="AAA+_ATPase"/>
</dbReference>
<gene>
    <name evidence="8" type="ORF">EH165_03210</name>
</gene>
<keyword evidence="3" id="KW-0813">Transport</keyword>
<keyword evidence="9" id="KW-1185">Reference proteome</keyword>
<dbReference type="SUPFAM" id="SSF52540">
    <property type="entry name" value="P-loop containing nucleoside triphosphate hydrolases"/>
    <property type="match status" value="1"/>
</dbReference>
<dbReference type="KEGG" id="nak:EH165_03210"/>